<evidence type="ECO:0000256" key="1">
    <source>
        <dbReference type="ARBA" id="ARBA00022676"/>
    </source>
</evidence>
<keyword evidence="3" id="KW-0028">Amino-acid biosynthesis</keyword>
<evidence type="ECO:0000313" key="7">
    <source>
        <dbReference type="Proteomes" id="UP000187181"/>
    </source>
</evidence>
<keyword evidence="1 3" id="KW-0328">Glycosyltransferase</keyword>
<reference evidence="7" key="1">
    <citation type="submission" date="2017-01" db="EMBL/GenBank/DDBJ databases">
        <authorList>
            <person name="Varghese N."/>
            <person name="Submissions S."/>
        </authorList>
    </citation>
    <scope>NUCLEOTIDE SEQUENCE [LARGE SCALE GENOMIC DNA]</scope>
    <source>
        <strain evidence="7">LP100</strain>
    </source>
</reference>
<feature type="binding site" evidence="3">
    <location>
        <position position="79"/>
    </location>
    <ligand>
        <name>5-phospho-alpha-D-ribose 1-diphosphate</name>
        <dbReference type="ChEBI" id="CHEBI:58017"/>
    </ligand>
</feature>
<feature type="binding site" evidence="3">
    <location>
        <position position="119"/>
    </location>
    <ligand>
        <name>5-phospho-alpha-D-ribose 1-diphosphate</name>
        <dbReference type="ChEBI" id="CHEBI:58017"/>
    </ligand>
</feature>
<evidence type="ECO:0000313" key="6">
    <source>
        <dbReference type="EMBL" id="SIT81111.1"/>
    </source>
</evidence>
<comment type="subunit">
    <text evidence="3">Homodimer.</text>
</comment>
<accession>A0A1R3WT42</accession>
<dbReference type="EMBL" id="FTPP01000001">
    <property type="protein sequence ID" value="SIT81111.1"/>
    <property type="molecule type" value="Genomic_DNA"/>
</dbReference>
<dbReference type="InterPro" id="IPR035902">
    <property type="entry name" value="Nuc_phospho_transferase"/>
</dbReference>
<keyword evidence="7" id="KW-1185">Reference proteome</keyword>
<evidence type="ECO:0000259" key="4">
    <source>
        <dbReference type="Pfam" id="PF00591"/>
    </source>
</evidence>
<comment type="similarity">
    <text evidence="3">Belongs to the anthranilate phosphoribosyltransferase family.</text>
</comment>
<evidence type="ECO:0000256" key="3">
    <source>
        <dbReference type="HAMAP-Rule" id="MF_00211"/>
    </source>
</evidence>
<feature type="binding site" evidence="3">
    <location>
        <begin position="89"/>
        <end position="92"/>
    </location>
    <ligand>
        <name>5-phospho-alpha-D-ribose 1-diphosphate</name>
        <dbReference type="ChEBI" id="CHEBI:58017"/>
    </ligand>
</feature>
<dbReference type="GO" id="GO:0000162">
    <property type="term" value="P:L-tryptophan biosynthetic process"/>
    <property type="evidence" value="ECO:0007669"/>
    <property type="project" value="UniProtKB-UniRule"/>
</dbReference>
<feature type="binding site" evidence="3">
    <location>
        <begin position="82"/>
        <end position="83"/>
    </location>
    <ligand>
        <name>5-phospho-alpha-D-ribose 1-diphosphate</name>
        <dbReference type="ChEBI" id="CHEBI:58017"/>
    </ligand>
</feature>
<dbReference type="Pfam" id="PF02885">
    <property type="entry name" value="Glycos_trans_3N"/>
    <property type="match status" value="1"/>
</dbReference>
<evidence type="ECO:0000259" key="5">
    <source>
        <dbReference type="Pfam" id="PF02885"/>
    </source>
</evidence>
<dbReference type="InterPro" id="IPR036320">
    <property type="entry name" value="Glycosyl_Trfase_fam3_N_dom_sf"/>
</dbReference>
<dbReference type="InterPro" id="IPR005940">
    <property type="entry name" value="Anthranilate_Pribosyl_Tfrase"/>
</dbReference>
<dbReference type="RefSeq" id="WP_076666304.1">
    <property type="nucleotide sequence ID" value="NZ_FTPP01000001.1"/>
</dbReference>
<feature type="binding site" evidence="3">
    <location>
        <position position="91"/>
    </location>
    <ligand>
        <name>Mg(2+)</name>
        <dbReference type="ChEBI" id="CHEBI:18420"/>
        <label>1</label>
    </ligand>
</feature>
<keyword evidence="3" id="KW-0460">Magnesium</keyword>
<feature type="binding site" evidence="3">
    <location>
        <position position="225"/>
    </location>
    <ligand>
        <name>Mg(2+)</name>
        <dbReference type="ChEBI" id="CHEBI:18420"/>
        <label>2</label>
    </ligand>
</feature>
<feature type="binding site" evidence="3">
    <location>
        <position position="225"/>
    </location>
    <ligand>
        <name>Mg(2+)</name>
        <dbReference type="ChEBI" id="CHEBI:18420"/>
        <label>1</label>
    </ligand>
</feature>
<protein>
    <recommendedName>
        <fullName evidence="3">Anthranilate phosphoribosyltransferase</fullName>
        <ecNumber evidence="3">2.4.2.18</ecNumber>
    </recommendedName>
</protein>
<proteinExistence type="inferred from homology"/>
<comment type="cofactor">
    <cofactor evidence="3">
        <name>Mg(2+)</name>
        <dbReference type="ChEBI" id="CHEBI:18420"/>
    </cofactor>
    <text evidence="3">Binds 2 magnesium ions per monomer.</text>
</comment>
<feature type="binding site" evidence="3">
    <location>
        <position position="79"/>
    </location>
    <ligand>
        <name>anthranilate</name>
        <dbReference type="ChEBI" id="CHEBI:16567"/>
        <label>1</label>
    </ligand>
</feature>
<dbReference type="HAMAP" id="MF_00211">
    <property type="entry name" value="TrpD"/>
    <property type="match status" value="1"/>
</dbReference>
<dbReference type="Pfam" id="PF00591">
    <property type="entry name" value="Glycos_transf_3"/>
    <property type="match status" value="1"/>
</dbReference>
<dbReference type="UniPathway" id="UPA00035">
    <property type="reaction ID" value="UER00041"/>
</dbReference>
<feature type="binding site" evidence="3">
    <location>
        <position position="110"/>
    </location>
    <ligand>
        <name>anthranilate</name>
        <dbReference type="ChEBI" id="CHEBI:16567"/>
        <label>1</label>
    </ligand>
</feature>
<dbReference type="PANTHER" id="PTHR43285">
    <property type="entry name" value="ANTHRANILATE PHOSPHORIBOSYLTRANSFERASE"/>
    <property type="match status" value="1"/>
</dbReference>
<dbReference type="Proteomes" id="UP000187181">
    <property type="component" value="Unassembled WGS sequence"/>
</dbReference>
<comment type="caution">
    <text evidence="3">Lacks conserved residue(s) required for the propagation of feature annotation.</text>
</comment>
<dbReference type="AlphaFoldDB" id="A0A1R3WT42"/>
<dbReference type="Gene3D" id="1.20.970.10">
    <property type="entry name" value="Transferase, Pyrimidine Nucleoside Phosphorylase, Chain C"/>
    <property type="match status" value="1"/>
</dbReference>
<organism evidence="6 7">
    <name type="scientific">Pontibacter indicus</name>
    <dbReference type="NCBI Taxonomy" id="1317125"/>
    <lineage>
        <taxon>Bacteria</taxon>
        <taxon>Pseudomonadati</taxon>
        <taxon>Bacteroidota</taxon>
        <taxon>Cytophagia</taxon>
        <taxon>Cytophagales</taxon>
        <taxon>Hymenobacteraceae</taxon>
        <taxon>Pontibacter</taxon>
    </lineage>
</organism>
<dbReference type="OrthoDB" id="9806430at2"/>
<dbReference type="SUPFAM" id="SSF52418">
    <property type="entry name" value="Nucleoside phosphorylase/phosphoribosyltransferase catalytic domain"/>
    <property type="match status" value="1"/>
</dbReference>
<dbReference type="GO" id="GO:0004048">
    <property type="term" value="F:anthranilate phosphoribosyltransferase activity"/>
    <property type="evidence" value="ECO:0007669"/>
    <property type="project" value="UniProtKB-UniRule"/>
</dbReference>
<name>A0A1R3WT42_9BACT</name>
<keyword evidence="3" id="KW-0057">Aromatic amino acid biosynthesis</keyword>
<comment type="pathway">
    <text evidence="3">Amino-acid biosynthesis; L-tryptophan biosynthesis; L-tryptophan from chorismate: step 2/5.</text>
</comment>
<feature type="binding site" evidence="3">
    <location>
        <position position="87"/>
    </location>
    <ligand>
        <name>5-phospho-alpha-D-ribose 1-diphosphate</name>
        <dbReference type="ChEBI" id="CHEBI:58017"/>
    </ligand>
</feature>
<dbReference type="EC" id="2.4.2.18" evidence="3"/>
<feature type="binding site" evidence="3">
    <location>
        <position position="224"/>
    </location>
    <ligand>
        <name>Mg(2+)</name>
        <dbReference type="ChEBI" id="CHEBI:18420"/>
        <label>2</label>
    </ligand>
</feature>
<feature type="binding site" evidence="3">
    <location>
        <begin position="107"/>
        <end position="115"/>
    </location>
    <ligand>
        <name>5-phospho-alpha-D-ribose 1-diphosphate</name>
        <dbReference type="ChEBI" id="CHEBI:58017"/>
    </ligand>
</feature>
<feature type="binding site" evidence="3">
    <location>
        <position position="165"/>
    </location>
    <ligand>
        <name>anthranilate</name>
        <dbReference type="ChEBI" id="CHEBI:16567"/>
        <label>2</label>
    </ligand>
</feature>
<dbReference type="InterPro" id="IPR000312">
    <property type="entry name" value="Glycosyl_Trfase_fam3"/>
</dbReference>
<keyword evidence="3" id="KW-0822">Tryptophan biosynthesis</keyword>
<dbReference type="NCBIfam" id="TIGR01245">
    <property type="entry name" value="trpD"/>
    <property type="match status" value="1"/>
</dbReference>
<keyword evidence="3" id="KW-0479">Metal-binding</keyword>
<dbReference type="STRING" id="1317125.SAMN05444128_0938"/>
<dbReference type="Gene3D" id="3.40.1030.10">
    <property type="entry name" value="Nucleoside phosphorylase/phosphoribosyltransferase catalytic domain"/>
    <property type="match status" value="1"/>
</dbReference>
<dbReference type="GO" id="GO:0000287">
    <property type="term" value="F:magnesium ion binding"/>
    <property type="evidence" value="ECO:0007669"/>
    <property type="project" value="UniProtKB-UniRule"/>
</dbReference>
<gene>
    <name evidence="3" type="primary">trpD</name>
    <name evidence="6" type="ORF">SAMN05444128_0938</name>
</gene>
<comment type="function">
    <text evidence="3">Catalyzes the transfer of the phosphoribosyl group of 5-phosphorylribose-1-pyrophosphate (PRPP) to anthranilate to yield N-(5'-phosphoribosyl)-anthranilate (PRA).</text>
</comment>
<evidence type="ECO:0000256" key="2">
    <source>
        <dbReference type="ARBA" id="ARBA00022679"/>
    </source>
</evidence>
<dbReference type="GO" id="GO:0005829">
    <property type="term" value="C:cytosol"/>
    <property type="evidence" value="ECO:0007669"/>
    <property type="project" value="TreeGrafter"/>
</dbReference>
<comment type="catalytic activity">
    <reaction evidence="3">
        <text>N-(5-phospho-beta-D-ribosyl)anthranilate + diphosphate = 5-phospho-alpha-D-ribose 1-diphosphate + anthranilate</text>
        <dbReference type="Rhea" id="RHEA:11768"/>
        <dbReference type="ChEBI" id="CHEBI:16567"/>
        <dbReference type="ChEBI" id="CHEBI:18277"/>
        <dbReference type="ChEBI" id="CHEBI:33019"/>
        <dbReference type="ChEBI" id="CHEBI:58017"/>
        <dbReference type="EC" id="2.4.2.18"/>
    </reaction>
</comment>
<dbReference type="PANTHER" id="PTHR43285:SF2">
    <property type="entry name" value="ANTHRANILATE PHOSPHORIBOSYLTRANSFERASE"/>
    <property type="match status" value="1"/>
</dbReference>
<sequence>MKEILNHLFEHKTLSREEARQVLVNIAAGRYNQNQVSSFLTVYMMRSITVEELEGFRNALLDLCHRVELDAYDPIDLCGTGGDGKDTFNISTLSSFVVAANGIAVTKHGNYGVSSSCGSSNVLEALGIRFTTDTDKLERSIAEYNICFLHAPLFHPAMKSVGSIRKDLGVKTFFNMLGPMVNPAFPKKQLVGVFSLELARMYGYLYQQQPDVRYSILHTLDGYDEISLTSPFKVIADNKEQLLDAGDLGLSRLEHSQIKGGGGIADSADIFLKVIKGEGTAAQTDVVAANAGMAIHCARPEFAIPDAVAIAKETLQSGRAYTLFNRLIQDEKLATV</sequence>
<feature type="domain" description="Glycosyl transferase family 3" evidence="4">
    <location>
        <begin position="74"/>
        <end position="321"/>
    </location>
</feature>
<feature type="domain" description="Glycosyl transferase family 3 N-terminal" evidence="5">
    <location>
        <begin position="2"/>
        <end position="63"/>
    </location>
</feature>
<dbReference type="InterPro" id="IPR017459">
    <property type="entry name" value="Glycosyl_Trfase_fam3_N_dom"/>
</dbReference>
<keyword evidence="2 3" id="KW-0808">Transferase</keyword>
<dbReference type="SUPFAM" id="SSF47648">
    <property type="entry name" value="Nucleoside phosphorylase/phosphoribosyltransferase N-terminal domain"/>
    <property type="match status" value="1"/>
</dbReference>